<feature type="domain" description="H repeat-associated protein N-terminal" evidence="2">
    <location>
        <begin position="1"/>
        <end position="58"/>
    </location>
</feature>
<dbReference type="InterPro" id="IPR032806">
    <property type="entry name" value="YbfD_N"/>
</dbReference>
<proteinExistence type="predicted"/>
<dbReference type="GO" id="GO:0004803">
    <property type="term" value="F:transposase activity"/>
    <property type="evidence" value="ECO:0007669"/>
    <property type="project" value="InterPro"/>
</dbReference>
<dbReference type="RefSeq" id="WP_048700226.1">
    <property type="nucleotide sequence ID" value="NZ_HG764815.1"/>
</dbReference>
<evidence type="ECO:0000259" key="1">
    <source>
        <dbReference type="Pfam" id="PF01609"/>
    </source>
</evidence>
<dbReference type="EMBL" id="CAJA01000437">
    <property type="protein sequence ID" value="CCH74872.1"/>
    <property type="molecule type" value="Genomic_DNA"/>
</dbReference>
<dbReference type="GO" id="GO:0003677">
    <property type="term" value="F:DNA binding"/>
    <property type="evidence" value="ECO:0007669"/>
    <property type="project" value="InterPro"/>
</dbReference>
<sequence length="257" mass="28623">MLAGQRTQAAIAEWAADLPDWARPRLGITRTPPACATIRRVLLLLDPDLLDAVLHAWLAARNDPAVPATFRAVALDGKTCRGARTRDGTQVHLFSMVEHTAGIPLGQVETTGTSEIACFRTLLDRLDLTGLVVTADALHTQTGHAHYLHRHHGHYLFIVKGNQPTTYRQLAALPWKQVPIQHTSTEKAHGRRETRTLQIVELRPGIAFPHAHQALRIVRHRTHHDRTSKEVLYAVTSLRFGQLTPTAIATLIWDSPR</sequence>
<dbReference type="STRING" id="1193182.BN11_4920002"/>
<dbReference type="GO" id="GO:0006313">
    <property type="term" value="P:DNA transposition"/>
    <property type="evidence" value="ECO:0007669"/>
    <property type="project" value="InterPro"/>
</dbReference>
<gene>
    <name evidence="3" type="ORF">BN11_4920002</name>
</gene>
<dbReference type="InterPro" id="IPR051698">
    <property type="entry name" value="Transposase_11-like"/>
</dbReference>
<dbReference type="Pfam" id="PF01609">
    <property type="entry name" value="DDE_Tnp_1"/>
    <property type="match status" value="1"/>
</dbReference>
<accession>W6K070</accession>
<feature type="domain" description="Transposase IS4-like" evidence="1">
    <location>
        <begin position="71"/>
        <end position="198"/>
    </location>
</feature>
<dbReference type="Proteomes" id="UP000035763">
    <property type="component" value="Unassembled WGS sequence"/>
</dbReference>
<dbReference type="AlphaFoldDB" id="W6K070"/>
<dbReference type="InterPro" id="IPR002559">
    <property type="entry name" value="Transposase_11"/>
</dbReference>
<organism evidence="3 4">
    <name type="scientific">Nostocoides australiense Ben110</name>
    <dbReference type="NCBI Taxonomy" id="1193182"/>
    <lineage>
        <taxon>Bacteria</taxon>
        <taxon>Bacillati</taxon>
        <taxon>Actinomycetota</taxon>
        <taxon>Actinomycetes</taxon>
        <taxon>Micrococcales</taxon>
        <taxon>Intrasporangiaceae</taxon>
        <taxon>Nostocoides</taxon>
    </lineage>
</organism>
<comment type="caution">
    <text evidence="3">The sequence shown here is derived from an EMBL/GenBank/DDBJ whole genome shotgun (WGS) entry which is preliminary data.</text>
</comment>
<evidence type="ECO:0000313" key="3">
    <source>
        <dbReference type="EMBL" id="CCH74872.1"/>
    </source>
</evidence>
<dbReference type="Pfam" id="PF13808">
    <property type="entry name" value="DDE_Tnp_1_assoc"/>
    <property type="match status" value="1"/>
</dbReference>
<dbReference type="PANTHER" id="PTHR30298">
    <property type="entry name" value="H REPEAT-ASSOCIATED PREDICTED TRANSPOSASE"/>
    <property type="match status" value="1"/>
</dbReference>
<name>W6K070_9MICO</name>
<evidence type="ECO:0000313" key="4">
    <source>
        <dbReference type="Proteomes" id="UP000035763"/>
    </source>
</evidence>
<keyword evidence="4" id="KW-1185">Reference proteome</keyword>
<protein>
    <submittedName>
        <fullName evidence="3">Transposase</fullName>
    </submittedName>
</protein>
<evidence type="ECO:0000259" key="2">
    <source>
        <dbReference type="Pfam" id="PF13808"/>
    </source>
</evidence>
<dbReference type="PANTHER" id="PTHR30298:SF0">
    <property type="entry name" value="PROTEIN YBFL-RELATED"/>
    <property type="match status" value="1"/>
</dbReference>
<reference evidence="3 4" key="1">
    <citation type="journal article" date="2013" name="ISME J.">
        <title>A metabolic model for members of the genus Tetrasphaera involved in enhanced biological phosphorus removal.</title>
        <authorList>
            <person name="Kristiansen R."/>
            <person name="Nguyen H.T.T."/>
            <person name="Saunders A.M."/>
            <person name="Nielsen J.L."/>
            <person name="Wimmer R."/>
            <person name="Le V.Q."/>
            <person name="McIlroy S.J."/>
            <person name="Petrovski S."/>
            <person name="Seviour R.J."/>
            <person name="Calteau A."/>
            <person name="Nielsen K.L."/>
            <person name="Nielsen P.H."/>
        </authorList>
    </citation>
    <scope>NUCLEOTIDE SEQUENCE [LARGE SCALE GENOMIC DNA]</scope>
    <source>
        <strain evidence="3 4">Ben110</strain>
    </source>
</reference>
<dbReference type="InterPro" id="IPR047647">
    <property type="entry name" value="ISAs1_transpos"/>
</dbReference>
<dbReference type="NCBIfam" id="NF033564">
    <property type="entry name" value="transpos_ISAs1"/>
    <property type="match status" value="1"/>
</dbReference>